<dbReference type="AlphaFoldDB" id="X0XKM1"/>
<gene>
    <name evidence="1" type="ORF">S01H1_61828</name>
</gene>
<evidence type="ECO:0000313" key="1">
    <source>
        <dbReference type="EMBL" id="GAG37198.1"/>
    </source>
</evidence>
<name>X0XKM1_9ZZZZ</name>
<sequence>PKILIKDFVDDCLIESETEKAPKISESTFSEYVREFEEKGTKISCPTLDILSGEIIRDDDSLLVEVEFSEVPSKYKLMKDKILLREDYEDHPEEKDPEYIYVVVLDLTGDLKMDETWFVALTPIGILIDCSLPGDDGGQDCDRDIKFNIEENSISLSRKVGSISNVGLMMLANEEKFIDLTDWTAVSG</sequence>
<feature type="non-terminal residue" evidence="1">
    <location>
        <position position="1"/>
    </location>
</feature>
<organism evidence="1">
    <name type="scientific">marine sediment metagenome</name>
    <dbReference type="NCBI Taxonomy" id="412755"/>
    <lineage>
        <taxon>unclassified sequences</taxon>
        <taxon>metagenomes</taxon>
        <taxon>ecological metagenomes</taxon>
    </lineage>
</organism>
<proteinExistence type="predicted"/>
<accession>X0XKM1</accession>
<protein>
    <submittedName>
        <fullName evidence="1">Uncharacterized protein</fullName>
    </submittedName>
</protein>
<dbReference type="EMBL" id="BARS01040575">
    <property type="protein sequence ID" value="GAG37198.1"/>
    <property type="molecule type" value="Genomic_DNA"/>
</dbReference>
<reference evidence="1" key="1">
    <citation type="journal article" date="2014" name="Front. Microbiol.">
        <title>High frequency of phylogenetically diverse reductive dehalogenase-homologous genes in deep subseafloor sedimentary metagenomes.</title>
        <authorList>
            <person name="Kawai M."/>
            <person name="Futagami T."/>
            <person name="Toyoda A."/>
            <person name="Takaki Y."/>
            <person name="Nishi S."/>
            <person name="Hori S."/>
            <person name="Arai W."/>
            <person name="Tsubouchi T."/>
            <person name="Morono Y."/>
            <person name="Uchiyama I."/>
            <person name="Ito T."/>
            <person name="Fujiyama A."/>
            <person name="Inagaki F."/>
            <person name="Takami H."/>
        </authorList>
    </citation>
    <scope>NUCLEOTIDE SEQUENCE</scope>
    <source>
        <strain evidence="1">Expedition CK06-06</strain>
    </source>
</reference>
<comment type="caution">
    <text evidence="1">The sequence shown here is derived from an EMBL/GenBank/DDBJ whole genome shotgun (WGS) entry which is preliminary data.</text>
</comment>